<dbReference type="Gene3D" id="1.10.287.950">
    <property type="entry name" value="Methyl-accepting chemotaxis protein"/>
    <property type="match status" value="1"/>
</dbReference>
<dbReference type="Pfam" id="PF00015">
    <property type="entry name" value="MCPsignal"/>
    <property type="match status" value="1"/>
</dbReference>
<evidence type="ECO:0000256" key="1">
    <source>
        <dbReference type="ARBA" id="ARBA00004141"/>
    </source>
</evidence>
<keyword evidence="12" id="KW-1185">Reference proteome</keyword>
<dbReference type="GO" id="GO:0006935">
    <property type="term" value="P:chemotaxis"/>
    <property type="evidence" value="ECO:0007669"/>
    <property type="project" value="UniProtKB-ARBA"/>
</dbReference>
<evidence type="ECO:0000256" key="8">
    <source>
        <dbReference type="SAM" id="Phobius"/>
    </source>
</evidence>
<protein>
    <submittedName>
        <fullName evidence="11">Methyl-accepting chemotaxis protein</fullName>
    </submittedName>
</protein>
<keyword evidence="5 7" id="KW-0807">Transducer</keyword>
<name>A0A662ZFG5_9GAMM</name>
<dbReference type="OrthoDB" id="2489132at2"/>
<keyword evidence="4 8" id="KW-0472">Membrane</keyword>
<keyword evidence="3 8" id="KW-1133">Transmembrane helix</keyword>
<reference evidence="11 12" key="1">
    <citation type="submission" date="2016-10" db="EMBL/GenBank/DDBJ databases">
        <authorList>
            <person name="Varghese N."/>
            <person name="Submissions S."/>
        </authorList>
    </citation>
    <scope>NUCLEOTIDE SEQUENCE [LARGE SCALE GENOMIC DNA]</scope>
    <source>
        <strain evidence="11 12">DSM 1361</strain>
    </source>
</reference>
<organism evidence="11 12">
    <name type="scientific">Ruminobacter amylophilus</name>
    <dbReference type="NCBI Taxonomy" id="867"/>
    <lineage>
        <taxon>Bacteria</taxon>
        <taxon>Pseudomonadati</taxon>
        <taxon>Pseudomonadota</taxon>
        <taxon>Gammaproteobacteria</taxon>
        <taxon>Aeromonadales</taxon>
        <taxon>Succinivibrionaceae</taxon>
        <taxon>Ruminobacter</taxon>
    </lineage>
</organism>
<evidence type="ECO:0000259" key="10">
    <source>
        <dbReference type="PROSITE" id="PS50885"/>
    </source>
</evidence>
<dbReference type="SUPFAM" id="SSF58104">
    <property type="entry name" value="Methyl-accepting chemotaxis protein (MCP) signaling domain"/>
    <property type="match status" value="1"/>
</dbReference>
<comment type="similarity">
    <text evidence="6">Belongs to the methyl-accepting chemotaxis (MCP) protein family.</text>
</comment>
<feature type="domain" description="Methyl-accepting transducer" evidence="9">
    <location>
        <begin position="367"/>
        <end position="603"/>
    </location>
</feature>
<evidence type="ECO:0000313" key="11">
    <source>
        <dbReference type="EMBL" id="SFP16937.1"/>
    </source>
</evidence>
<proteinExistence type="inferred from homology"/>
<accession>A0A662ZFG5</accession>
<dbReference type="Pfam" id="PF00672">
    <property type="entry name" value="HAMP"/>
    <property type="match status" value="1"/>
</dbReference>
<evidence type="ECO:0000313" key="12">
    <source>
        <dbReference type="Proteomes" id="UP000243745"/>
    </source>
</evidence>
<dbReference type="CDD" id="cd11386">
    <property type="entry name" value="MCP_signal"/>
    <property type="match status" value="1"/>
</dbReference>
<feature type="domain" description="HAMP" evidence="10">
    <location>
        <begin position="308"/>
        <end position="362"/>
    </location>
</feature>
<evidence type="ECO:0000259" key="9">
    <source>
        <dbReference type="PROSITE" id="PS50111"/>
    </source>
</evidence>
<dbReference type="PROSITE" id="PS50111">
    <property type="entry name" value="CHEMOTAXIS_TRANSDUC_2"/>
    <property type="match status" value="1"/>
</dbReference>
<dbReference type="Gene3D" id="3.30.450.20">
    <property type="entry name" value="PAS domain"/>
    <property type="match status" value="1"/>
</dbReference>
<feature type="transmembrane region" description="Helical" evidence="8">
    <location>
        <begin position="15"/>
        <end position="34"/>
    </location>
</feature>
<dbReference type="GO" id="GO:0016020">
    <property type="term" value="C:membrane"/>
    <property type="evidence" value="ECO:0007669"/>
    <property type="project" value="UniProtKB-SubCell"/>
</dbReference>
<evidence type="ECO:0000256" key="6">
    <source>
        <dbReference type="ARBA" id="ARBA00029447"/>
    </source>
</evidence>
<sequence>MTSLLYGCAMKSLRAKIFILTLIPLILFFLAMMINSIMFDKKRTVSDSYLFFNAVAHNFSNTLEKWQKERAEIATSLSNMNLQKLIDREFLKVTGNAFKMDVYYAADDGKIYASDQTDEEHARGAYDDGYDARKHGWFKRATSEVRMDDMEYEETVSDWVVSWLVRKENGVLGVDVHIHDIAVVSDDLDLPNSARVLLLNSVNDIVIWSDDDSYRGKNVSELDPVYTSEFINNVLNGNRREFVSYKDKTGEDKWILGTMVGDSEWKVFICLDERSVLSSLNNTIFIQYCAMIIMFIIVFISVRLYITRYISVPVSDITSLISNMNRNHDFSDRIEECCSNDEIGEMSRNMNEYLEEQCRVVRKVRAMGDSLLSSIDTCTAAATNVENELIKQETVTGNVAESIKKMHLATDEISRNSDDVASKVSSIHTLSSNSVDIANKAKESVNVLRTDIEATSMAIENLGKLTSGVASVVGTIREIAEQTNLLALNAAIEAARAGEYGRGFAVVADEVRALSSRTQDSITEIENSTKAYQEGTDKAIGMMNRSSKSCSVTIEWVESIVDKLNEIDTHMANVAEMTVSTARSTTVQEQNFDVVHDSMDRMHQSTQEISADMVQCTRAYMVLSKAVHEMREAFDRFKITDDVIEDSEE</sequence>
<dbReference type="PROSITE" id="PS50885">
    <property type="entry name" value="HAMP"/>
    <property type="match status" value="1"/>
</dbReference>
<gene>
    <name evidence="11" type="ORF">SAMN02910344_00608</name>
</gene>
<feature type="transmembrane region" description="Helical" evidence="8">
    <location>
        <begin position="284"/>
        <end position="306"/>
    </location>
</feature>
<evidence type="ECO:0000256" key="7">
    <source>
        <dbReference type="PROSITE-ProRule" id="PRU00284"/>
    </source>
</evidence>
<dbReference type="EMBL" id="FOXF01000007">
    <property type="protein sequence ID" value="SFP16937.1"/>
    <property type="molecule type" value="Genomic_DNA"/>
</dbReference>
<dbReference type="SMART" id="SM00283">
    <property type="entry name" value="MA"/>
    <property type="match status" value="1"/>
</dbReference>
<dbReference type="InterPro" id="IPR003660">
    <property type="entry name" value="HAMP_dom"/>
</dbReference>
<dbReference type="GO" id="GO:0007165">
    <property type="term" value="P:signal transduction"/>
    <property type="evidence" value="ECO:0007669"/>
    <property type="project" value="UniProtKB-KW"/>
</dbReference>
<dbReference type="Proteomes" id="UP000243745">
    <property type="component" value="Unassembled WGS sequence"/>
</dbReference>
<dbReference type="PANTHER" id="PTHR32089:SF119">
    <property type="entry name" value="METHYL-ACCEPTING CHEMOTAXIS PROTEIN CTPL"/>
    <property type="match status" value="1"/>
</dbReference>
<comment type="subcellular location">
    <subcellularLocation>
        <location evidence="1">Membrane</location>
        <topology evidence="1">Multi-pass membrane protein</topology>
    </subcellularLocation>
</comment>
<evidence type="ECO:0000256" key="5">
    <source>
        <dbReference type="ARBA" id="ARBA00023224"/>
    </source>
</evidence>
<keyword evidence="2 8" id="KW-0812">Transmembrane</keyword>
<evidence type="ECO:0000256" key="2">
    <source>
        <dbReference type="ARBA" id="ARBA00022692"/>
    </source>
</evidence>
<dbReference type="InterPro" id="IPR004089">
    <property type="entry name" value="MCPsignal_dom"/>
</dbReference>
<dbReference type="AlphaFoldDB" id="A0A662ZFG5"/>
<evidence type="ECO:0000256" key="4">
    <source>
        <dbReference type="ARBA" id="ARBA00023136"/>
    </source>
</evidence>
<evidence type="ECO:0000256" key="3">
    <source>
        <dbReference type="ARBA" id="ARBA00022989"/>
    </source>
</evidence>
<dbReference type="PANTHER" id="PTHR32089">
    <property type="entry name" value="METHYL-ACCEPTING CHEMOTAXIS PROTEIN MCPB"/>
    <property type="match status" value="1"/>
</dbReference>